<sequence>MVLTVTTPVIPGRGIPNSWFSLTLNSPFLQY</sequence>
<reference evidence="1" key="1">
    <citation type="submission" date="2018-02" db="EMBL/GenBank/DDBJ databases">
        <title>Rhizophora mucronata_Transcriptome.</title>
        <authorList>
            <person name="Meera S.P."/>
            <person name="Sreeshan A."/>
            <person name="Augustine A."/>
        </authorList>
    </citation>
    <scope>NUCLEOTIDE SEQUENCE</scope>
    <source>
        <tissue evidence="1">Leaf</tissue>
    </source>
</reference>
<name>A0A2P2K473_RHIMU</name>
<dbReference type="EMBL" id="GGEC01020037">
    <property type="protein sequence ID" value="MBX00521.1"/>
    <property type="molecule type" value="Transcribed_RNA"/>
</dbReference>
<dbReference type="AlphaFoldDB" id="A0A2P2K473"/>
<accession>A0A2P2K473</accession>
<evidence type="ECO:0000313" key="1">
    <source>
        <dbReference type="EMBL" id="MBX00521.1"/>
    </source>
</evidence>
<proteinExistence type="predicted"/>
<protein>
    <submittedName>
        <fullName evidence="1">Uncharacterized protein</fullName>
    </submittedName>
</protein>
<organism evidence="1">
    <name type="scientific">Rhizophora mucronata</name>
    <name type="common">Asiatic mangrove</name>
    <dbReference type="NCBI Taxonomy" id="61149"/>
    <lineage>
        <taxon>Eukaryota</taxon>
        <taxon>Viridiplantae</taxon>
        <taxon>Streptophyta</taxon>
        <taxon>Embryophyta</taxon>
        <taxon>Tracheophyta</taxon>
        <taxon>Spermatophyta</taxon>
        <taxon>Magnoliopsida</taxon>
        <taxon>eudicotyledons</taxon>
        <taxon>Gunneridae</taxon>
        <taxon>Pentapetalae</taxon>
        <taxon>rosids</taxon>
        <taxon>fabids</taxon>
        <taxon>Malpighiales</taxon>
        <taxon>Rhizophoraceae</taxon>
        <taxon>Rhizophora</taxon>
    </lineage>
</organism>